<feature type="transmembrane region" description="Helical" evidence="7">
    <location>
        <begin position="171"/>
        <end position="190"/>
    </location>
</feature>
<dbReference type="InterPro" id="IPR000515">
    <property type="entry name" value="MetI-like"/>
</dbReference>
<name>A0A4R7YV15_9FIRM</name>
<dbReference type="GO" id="GO:0055085">
    <property type="term" value="P:transmembrane transport"/>
    <property type="evidence" value="ECO:0007669"/>
    <property type="project" value="InterPro"/>
</dbReference>
<feature type="transmembrane region" description="Helical" evidence="7">
    <location>
        <begin position="108"/>
        <end position="129"/>
    </location>
</feature>
<organism evidence="9 10">
    <name type="scientific">Halanaerobium saccharolyticum</name>
    <dbReference type="NCBI Taxonomy" id="43595"/>
    <lineage>
        <taxon>Bacteria</taxon>
        <taxon>Bacillati</taxon>
        <taxon>Bacillota</taxon>
        <taxon>Clostridia</taxon>
        <taxon>Halanaerobiales</taxon>
        <taxon>Halanaerobiaceae</taxon>
        <taxon>Halanaerobium</taxon>
    </lineage>
</organism>
<reference evidence="9 10" key="1">
    <citation type="submission" date="2019-03" db="EMBL/GenBank/DDBJ databases">
        <title>Subsurface microbial communities from deep shales in Ohio and West Virginia, USA.</title>
        <authorList>
            <person name="Wrighton K."/>
        </authorList>
    </citation>
    <scope>NUCLEOTIDE SEQUENCE [LARGE SCALE GENOMIC DNA]</scope>
    <source>
        <strain evidence="9 10">MSL9.2</strain>
    </source>
</reference>
<feature type="transmembrane region" description="Helical" evidence="7">
    <location>
        <begin position="265"/>
        <end position="288"/>
    </location>
</feature>
<dbReference type="PROSITE" id="PS50928">
    <property type="entry name" value="ABC_TM1"/>
    <property type="match status" value="1"/>
</dbReference>
<sequence>MFVQKAKSKLWIAWILVLPVLIIRGFTVIYPIFETIRISFYDVRLLRGLNQFVGLQNYFKVFTDPKVLETIEFTLIFVISSMTLHILLGVLLALILNMKFKAKKFLRTIVLIPWAMPMVVIGMAAKWGFNNEYGLVNDFIRRFVPNFELSWLIHSDTARAAVIAMDIWKNLPFFAILILAGLQFIPTELYEAAMVDGATKVQAFFKITLPLIVKNIMVLSIPFTMWRLASFDIVYSMTSGGPGSSTELIAYRITTEVFTNLNLGYGATLAVLLFIVMVVFSTTNLYFINKK</sequence>
<evidence type="ECO:0000256" key="1">
    <source>
        <dbReference type="ARBA" id="ARBA00004651"/>
    </source>
</evidence>
<dbReference type="Gene3D" id="1.10.3720.10">
    <property type="entry name" value="MetI-like"/>
    <property type="match status" value="1"/>
</dbReference>
<evidence type="ECO:0000256" key="2">
    <source>
        <dbReference type="ARBA" id="ARBA00022448"/>
    </source>
</evidence>
<dbReference type="Proteomes" id="UP000294697">
    <property type="component" value="Unassembled WGS sequence"/>
</dbReference>
<proteinExistence type="inferred from homology"/>
<feature type="transmembrane region" description="Helical" evidence="7">
    <location>
        <begin position="12"/>
        <end position="33"/>
    </location>
</feature>
<evidence type="ECO:0000256" key="3">
    <source>
        <dbReference type="ARBA" id="ARBA00022475"/>
    </source>
</evidence>
<evidence type="ECO:0000313" key="9">
    <source>
        <dbReference type="EMBL" id="TDW00791.1"/>
    </source>
</evidence>
<gene>
    <name evidence="9" type="ORF">C8C77_12531</name>
</gene>
<dbReference type="CDD" id="cd06261">
    <property type="entry name" value="TM_PBP2"/>
    <property type="match status" value="1"/>
</dbReference>
<evidence type="ECO:0000259" key="8">
    <source>
        <dbReference type="PROSITE" id="PS50928"/>
    </source>
</evidence>
<evidence type="ECO:0000256" key="7">
    <source>
        <dbReference type="RuleBase" id="RU363032"/>
    </source>
</evidence>
<dbReference type="AlphaFoldDB" id="A0A4R7YV15"/>
<comment type="caution">
    <text evidence="9">The sequence shown here is derived from an EMBL/GenBank/DDBJ whole genome shotgun (WGS) entry which is preliminary data.</text>
</comment>
<keyword evidence="3" id="KW-1003">Cell membrane</keyword>
<keyword evidence="2 7" id="KW-0813">Transport</keyword>
<evidence type="ECO:0000256" key="5">
    <source>
        <dbReference type="ARBA" id="ARBA00022989"/>
    </source>
</evidence>
<dbReference type="OrthoDB" id="9761387at2"/>
<dbReference type="PANTHER" id="PTHR43005">
    <property type="entry name" value="BLR7065 PROTEIN"/>
    <property type="match status" value="1"/>
</dbReference>
<keyword evidence="4 7" id="KW-0812">Transmembrane</keyword>
<comment type="subcellular location">
    <subcellularLocation>
        <location evidence="1 7">Cell membrane</location>
        <topology evidence="1 7">Multi-pass membrane protein</topology>
    </subcellularLocation>
</comment>
<protein>
    <submittedName>
        <fullName evidence="9">Carbohydrate ABC transporter membrane protein 1 (CUT1 family)</fullName>
    </submittedName>
</protein>
<evidence type="ECO:0000256" key="4">
    <source>
        <dbReference type="ARBA" id="ARBA00022692"/>
    </source>
</evidence>
<dbReference type="GO" id="GO:0005886">
    <property type="term" value="C:plasma membrane"/>
    <property type="evidence" value="ECO:0007669"/>
    <property type="project" value="UniProtKB-SubCell"/>
</dbReference>
<keyword evidence="5 7" id="KW-1133">Transmembrane helix</keyword>
<dbReference type="InterPro" id="IPR035906">
    <property type="entry name" value="MetI-like_sf"/>
</dbReference>
<keyword evidence="6 7" id="KW-0472">Membrane</keyword>
<dbReference type="Pfam" id="PF00528">
    <property type="entry name" value="BPD_transp_1"/>
    <property type="match status" value="1"/>
</dbReference>
<evidence type="ECO:0000313" key="10">
    <source>
        <dbReference type="Proteomes" id="UP000294697"/>
    </source>
</evidence>
<feature type="transmembrane region" description="Helical" evidence="7">
    <location>
        <begin position="211"/>
        <end position="229"/>
    </location>
</feature>
<evidence type="ECO:0000256" key="6">
    <source>
        <dbReference type="ARBA" id="ARBA00023136"/>
    </source>
</evidence>
<dbReference type="SUPFAM" id="SSF161098">
    <property type="entry name" value="MetI-like"/>
    <property type="match status" value="1"/>
</dbReference>
<dbReference type="RefSeq" id="WP_111573060.1">
    <property type="nucleotide sequence ID" value="NZ_QLME01000024.1"/>
</dbReference>
<accession>A0A4R7YV15</accession>
<feature type="transmembrane region" description="Helical" evidence="7">
    <location>
        <begin position="73"/>
        <end position="96"/>
    </location>
</feature>
<dbReference type="EMBL" id="SODA01000025">
    <property type="protein sequence ID" value="TDW00791.1"/>
    <property type="molecule type" value="Genomic_DNA"/>
</dbReference>
<comment type="similarity">
    <text evidence="7">Belongs to the binding-protein-dependent transport system permease family.</text>
</comment>
<feature type="domain" description="ABC transmembrane type-1" evidence="8">
    <location>
        <begin position="71"/>
        <end position="286"/>
    </location>
</feature>
<dbReference type="PANTHER" id="PTHR43005:SF2">
    <property type="entry name" value="INTEGRAL MEMBRANE SUGAR TRANSPORT PROTEIN"/>
    <property type="match status" value="1"/>
</dbReference>